<evidence type="ECO:0000313" key="2">
    <source>
        <dbReference type="Proteomes" id="UP000636709"/>
    </source>
</evidence>
<dbReference type="EMBL" id="JACEFO010001720">
    <property type="protein sequence ID" value="KAF8716586.1"/>
    <property type="molecule type" value="Genomic_DNA"/>
</dbReference>
<reference evidence="1" key="1">
    <citation type="submission" date="2020-07" db="EMBL/GenBank/DDBJ databases">
        <title>Genome sequence and genetic diversity analysis of an under-domesticated orphan crop, white fonio (Digitaria exilis).</title>
        <authorList>
            <person name="Bennetzen J.L."/>
            <person name="Chen S."/>
            <person name="Ma X."/>
            <person name="Wang X."/>
            <person name="Yssel A.E.J."/>
            <person name="Chaluvadi S.R."/>
            <person name="Johnson M."/>
            <person name="Gangashetty P."/>
            <person name="Hamidou F."/>
            <person name="Sanogo M.D."/>
            <person name="Zwaenepoel A."/>
            <person name="Wallace J."/>
            <person name="Van De Peer Y."/>
            <person name="Van Deynze A."/>
        </authorList>
    </citation>
    <scope>NUCLEOTIDE SEQUENCE</scope>
    <source>
        <tissue evidence="1">Leaves</tissue>
    </source>
</reference>
<name>A0A835C9C2_9POAL</name>
<organism evidence="1 2">
    <name type="scientific">Digitaria exilis</name>
    <dbReference type="NCBI Taxonomy" id="1010633"/>
    <lineage>
        <taxon>Eukaryota</taxon>
        <taxon>Viridiplantae</taxon>
        <taxon>Streptophyta</taxon>
        <taxon>Embryophyta</taxon>
        <taxon>Tracheophyta</taxon>
        <taxon>Spermatophyta</taxon>
        <taxon>Magnoliopsida</taxon>
        <taxon>Liliopsida</taxon>
        <taxon>Poales</taxon>
        <taxon>Poaceae</taxon>
        <taxon>PACMAD clade</taxon>
        <taxon>Panicoideae</taxon>
        <taxon>Panicodae</taxon>
        <taxon>Paniceae</taxon>
        <taxon>Anthephorinae</taxon>
        <taxon>Digitaria</taxon>
    </lineage>
</organism>
<accession>A0A835C9C2</accession>
<keyword evidence="2" id="KW-1185">Reference proteome</keyword>
<comment type="caution">
    <text evidence="1">The sequence shown here is derived from an EMBL/GenBank/DDBJ whole genome shotgun (WGS) entry which is preliminary data.</text>
</comment>
<dbReference type="AlphaFoldDB" id="A0A835C9C2"/>
<gene>
    <name evidence="1" type="ORF">HU200_026272</name>
</gene>
<protein>
    <submittedName>
        <fullName evidence="1">Uncharacterized protein</fullName>
    </submittedName>
</protein>
<sequence>MNTTVANLANNCVHTDGDTAAAIPRYELAAAVGHRGEEPAVDWTLPCRGRSATLPVLLLQGGQEAAKLTHPGWHPARRVVSILPQIHRFLVRKQGRRAGFRPASPIHPPQVCPLAPISGARRLEPAGFYCGRNFGSELGSAVDKSPSDTTLGPGRVVDHHDRLVVKEETKAVVGEVAAKRMQEEHHHQQQQQLQPPPTCLEVPQMLLHPHGMGCHIWRGCHRRGQGWVWQKLRLRQVFAFSALLTLW</sequence>
<evidence type="ECO:0000313" key="1">
    <source>
        <dbReference type="EMBL" id="KAF8716586.1"/>
    </source>
</evidence>
<dbReference type="OrthoDB" id="10623140at2759"/>
<proteinExistence type="predicted"/>
<dbReference type="Proteomes" id="UP000636709">
    <property type="component" value="Unassembled WGS sequence"/>
</dbReference>